<evidence type="ECO:0000256" key="1">
    <source>
        <dbReference type="ARBA" id="ARBA00023125"/>
    </source>
</evidence>
<dbReference type="PROSITE" id="PS00552">
    <property type="entry name" value="HTH_MERR_1"/>
    <property type="match status" value="1"/>
</dbReference>
<protein>
    <submittedName>
        <fullName evidence="3">MerR family transcriptional regulator</fullName>
    </submittedName>
</protein>
<evidence type="ECO:0000313" key="3">
    <source>
        <dbReference type="EMBL" id="GFO83989.1"/>
    </source>
</evidence>
<keyword evidence="4" id="KW-1185">Reference proteome</keyword>
<evidence type="ECO:0000313" key="4">
    <source>
        <dbReference type="Proteomes" id="UP000613208"/>
    </source>
</evidence>
<reference evidence="3" key="1">
    <citation type="submission" date="2020-06" db="EMBL/GenBank/DDBJ databases">
        <title>Characterization of fructooligosaccharide metabolism and fructooligosaccharide-degrading enzymes in human commensal butyrate producers.</title>
        <authorList>
            <person name="Tanno H."/>
            <person name="Fujii T."/>
            <person name="Hirano K."/>
            <person name="Maeno S."/>
            <person name="Tonozuka T."/>
            <person name="Sakamoto M."/>
            <person name="Ohkuma M."/>
            <person name="Tochio T."/>
            <person name="Endo A."/>
        </authorList>
    </citation>
    <scope>NUCLEOTIDE SEQUENCE</scope>
    <source>
        <strain evidence="3">JCM 17466</strain>
    </source>
</reference>
<accession>A0A916Q3Z5</accession>
<dbReference type="InterPro" id="IPR047057">
    <property type="entry name" value="MerR_fam"/>
</dbReference>
<dbReference type="AlphaFoldDB" id="A0A916Q3Z5"/>
<dbReference type="CDD" id="cd01109">
    <property type="entry name" value="HTH_YyaN"/>
    <property type="match status" value="1"/>
</dbReference>
<dbReference type="PRINTS" id="PR00040">
    <property type="entry name" value="HTHMERR"/>
</dbReference>
<keyword evidence="1" id="KW-0238">DNA-binding</keyword>
<dbReference type="GO" id="GO:0003677">
    <property type="term" value="F:DNA binding"/>
    <property type="evidence" value="ECO:0007669"/>
    <property type="project" value="UniProtKB-KW"/>
</dbReference>
<dbReference type="PANTHER" id="PTHR30204:SF82">
    <property type="entry name" value="TRANSCRIPTIONAL REGULATOR, MERR FAMILY"/>
    <property type="match status" value="1"/>
</dbReference>
<name>A0A916Q3Z5_9FIRM</name>
<dbReference type="SUPFAM" id="SSF46955">
    <property type="entry name" value="Putative DNA-binding domain"/>
    <property type="match status" value="1"/>
</dbReference>
<dbReference type="PROSITE" id="PS50937">
    <property type="entry name" value="HTH_MERR_2"/>
    <property type="match status" value="1"/>
</dbReference>
<dbReference type="GO" id="GO:0003700">
    <property type="term" value="F:DNA-binding transcription factor activity"/>
    <property type="evidence" value="ECO:0007669"/>
    <property type="project" value="InterPro"/>
</dbReference>
<proteinExistence type="predicted"/>
<dbReference type="Gene3D" id="1.10.1660.10">
    <property type="match status" value="1"/>
</dbReference>
<dbReference type="Proteomes" id="UP000613208">
    <property type="component" value="Unassembled WGS sequence"/>
</dbReference>
<dbReference type="EMBL" id="BLYI01000006">
    <property type="protein sequence ID" value="GFO83989.1"/>
    <property type="molecule type" value="Genomic_DNA"/>
</dbReference>
<comment type="caution">
    <text evidence="3">The sequence shown here is derived from an EMBL/GenBank/DDBJ whole genome shotgun (WGS) entry which is preliminary data.</text>
</comment>
<dbReference type="InterPro" id="IPR000551">
    <property type="entry name" value="MerR-type_HTH_dom"/>
</dbReference>
<sequence length="139" mass="16376">MYSIGEVAKKTNISPSTLRYYEKEGLLPSVSRTDSGIRKFDDDDLDRLSVIECLKKTGMPIKKIKQFIDWCSEGDSTIKLRYEMFLERREETLRKIEELKHTLEMIDYKCWYYETALKAGTTKIHESLPDKDKRQQPLS</sequence>
<dbReference type="SMART" id="SM00422">
    <property type="entry name" value="HTH_MERR"/>
    <property type="match status" value="1"/>
</dbReference>
<dbReference type="Pfam" id="PF13411">
    <property type="entry name" value="MerR_1"/>
    <property type="match status" value="1"/>
</dbReference>
<evidence type="ECO:0000259" key="2">
    <source>
        <dbReference type="PROSITE" id="PS50937"/>
    </source>
</evidence>
<feature type="domain" description="HTH merR-type" evidence="2">
    <location>
        <begin position="1"/>
        <end position="70"/>
    </location>
</feature>
<dbReference type="PANTHER" id="PTHR30204">
    <property type="entry name" value="REDOX-CYCLING DRUG-SENSING TRANSCRIPTIONAL ACTIVATOR SOXR"/>
    <property type="match status" value="1"/>
</dbReference>
<dbReference type="InterPro" id="IPR009061">
    <property type="entry name" value="DNA-bd_dom_put_sf"/>
</dbReference>
<gene>
    <name evidence="3" type="ORF">ANBU17_03360</name>
</gene>
<organism evidence="3 4">
    <name type="scientific">Anaerostipes butyraticus</name>
    <dbReference type="NCBI Taxonomy" id="645466"/>
    <lineage>
        <taxon>Bacteria</taxon>
        <taxon>Bacillati</taxon>
        <taxon>Bacillota</taxon>
        <taxon>Clostridia</taxon>
        <taxon>Lachnospirales</taxon>
        <taxon>Lachnospiraceae</taxon>
        <taxon>Anaerostipes</taxon>
    </lineage>
</organism>
<dbReference type="RefSeq" id="WP_243282508.1">
    <property type="nucleotide sequence ID" value="NZ_BLYI01000006.1"/>
</dbReference>